<evidence type="ECO:0000313" key="1">
    <source>
        <dbReference type="EMBL" id="VVC33918.1"/>
    </source>
</evidence>
<evidence type="ECO:0000313" key="2">
    <source>
        <dbReference type="Proteomes" id="UP000325440"/>
    </source>
</evidence>
<gene>
    <name evidence="1" type="ORF">CINCED_3A018396</name>
</gene>
<keyword evidence="2" id="KW-1185">Reference proteome</keyword>
<organism evidence="1 2">
    <name type="scientific">Cinara cedri</name>
    <dbReference type="NCBI Taxonomy" id="506608"/>
    <lineage>
        <taxon>Eukaryota</taxon>
        <taxon>Metazoa</taxon>
        <taxon>Ecdysozoa</taxon>
        <taxon>Arthropoda</taxon>
        <taxon>Hexapoda</taxon>
        <taxon>Insecta</taxon>
        <taxon>Pterygota</taxon>
        <taxon>Neoptera</taxon>
        <taxon>Paraneoptera</taxon>
        <taxon>Hemiptera</taxon>
        <taxon>Sternorrhyncha</taxon>
        <taxon>Aphidomorpha</taxon>
        <taxon>Aphidoidea</taxon>
        <taxon>Aphididae</taxon>
        <taxon>Lachninae</taxon>
        <taxon>Cinara</taxon>
    </lineage>
</organism>
<name>A0A5E4MV71_9HEMI</name>
<dbReference type="Proteomes" id="UP000325440">
    <property type="component" value="Unassembled WGS sequence"/>
</dbReference>
<protein>
    <submittedName>
        <fullName evidence="1">Uncharacterized protein</fullName>
    </submittedName>
</protein>
<dbReference type="EMBL" id="CABPRJ010000978">
    <property type="protein sequence ID" value="VVC33918.1"/>
    <property type="molecule type" value="Genomic_DNA"/>
</dbReference>
<sequence length="55" mass="6512">METCHKWLLIRTCELWCGENQGQISYGFIHIQVVLFINRIGAIEPWKMSAWDCIE</sequence>
<reference evidence="1 2" key="1">
    <citation type="submission" date="2019-08" db="EMBL/GenBank/DDBJ databases">
        <authorList>
            <person name="Alioto T."/>
            <person name="Alioto T."/>
            <person name="Gomez Garrido J."/>
        </authorList>
    </citation>
    <scope>NUCLEOTIDE SEQUENCE [LARGE SCALE GENOMIC DNA]</scope>
</reference>
<proteinExistence type="predicted"/>
<dbReference type="AlphaFoldDB" id="A0A5E4MV71"/>
<accession>A0A5E4MV71</accession>